<evidence type="ECO:0000256" key="2">
    <source>
        <dbReference type="ARBA" id="ARBA00007800"/>
    </source>
</evidence>
<dbReference type="GO" id="GO:0005524">
    <property type="term" value="F:ATP binding"/>
    <property type="evidence" value="ECO:0007669"/>
    <property type="project" value="UniProtKB-UniRule"/>
</dbReference>
<feature type="binding site" evidence="8">
    <location>
        <position position="306"/>
    </location>
    <ligand>
        <name>L-glutamine</name>
        <dbReference type="ChEBI" id="CHEBI:58359"/>
    </ligand>
</feature>
<keyword evidence="5 8" id="KW-0067">ATP-binding</keyword>
<feature type="region of interest" description="CPSase" evidence="8">
    <location>
        <begin position="1"/>
        <end position="183"/>
    </location>
</feature>
<feature type="active site" evidence="8">
    <location>
        <position position="345"/>
    </location>
</feature>
<dbReference type="SUPFAM" id="SSF52317">
    <property type="entry name" value="Class I glutamine amidotransferase-like"/>
    <property type="match status" value="1"/>
</dbReference>
<dbReference type="SUPFAM" id="SSF52021">
    <property type="entry name" value="Carbamoyl phosphate synthetase, small subunit N-terminal domain"/>
    <property type="match status" value="1"/>
</dbReference>
<comment type="catalytic activity">
    <reaction evidence="8">
        <text>L-glutamine + H2O = L-glutamate + NH4(+)</text>
        <dbReference type="Rhea" id="RHEA:15889"/>
        <dbReference type="ChEBI" id="CHEBI:15377"/>
        <dbReference type="ChEBI" id="CHEBI:28938"/>
        <dbReference type="ChEBI" id="CHEBI:29985"/>
        <dbReference type="ChEBI" id="CHEBI:58359"/>
    </reaction>
</comment>
<dbReference type="NCBIfam" id="NF009475">
    <property type="entry name" value="PRK12838.1"/>
    <property type="match status" value="1"/>
</dbReference>
<dbReference type="RefSeq" id="WP_126449078.1">
    <property type="nucleotide sequence ID" value="NZ_AP018553.1"/>
</dbReference>
<dbReference type="InterPro" id="IPR035686">
    <property type="entry name" value="CPSase_GATase1"/>
</dbReference>
<dbReference type="Pfam" id="PF00117">
    <property type="entry name" value="GATase"/>
    <property type="match status" value="1"/>
</dbReference>
<dbReference type="SMART" id="SM01097">
    <property type="entry name" value="CPSase_sm_chain"/>
    <property type="match status" value="1"/>
</dbReference>
<dbReference type="EMBL" id="BMQS01000001">
    <property type="protein sequence ID" value="GGT86171.1"/>
    <property type="molecule type" value="Genomic_DNA"/>
</dbReference>
<keyword evidence="4 8" id="KW-0547">Nucleotide-binding</keyword>
<accession>A0A348B0P6</accession>
<dbReference type="InterPro" id="IPR050472">
    <property type="entry name" value="Anth_synth/Amidotransfase"/>
</dbReference>
<dbReference type="UniPathway" id="UPA00068">
    <property type="reaction ID" value="UER00171"/>
</dbReference>
<dbReference type="PRINTS" id="PR00096">
    <property type="entry name" value="GATASE"/>
</dbReference>
<dbReference type="Pfam" id="PF00988">
    <property type="entry name" value="CPSase_sm_chain"/>
    <property type="match status" value="1"/>
</dbReference>
<feature type="binding site" evidence="8">
    <location>
        <position position="265"/>
    </location>
    <ligand>
        <name>L-glutamine</name>
        <dbReference type="ChEBI" id="CHEBI:58359"/>
    </ligand>
</feature>
<sequence length="372" mass="41083">MSYCRRGSKGYLYLEDGTLLEGCGFGSPQTRIGEVVFTTAMNGYPESLTDPSYRGQILVITYPLVGNYGVPSPVIDDGILLNFESERIQAEGLVVQEETEGVKWNSSKSLNRWLEEEGVPGLSNVDTRSLVKKVRKSGVMMGVITQGEPPSDPETLLKRKYDEIDFTSLLSPLKPIIHRGKGKGVVVVVDCGVKHGILRSLTKRGLTVVRVPCSFGADEVMDYVPSGILFSNGPGNPNLLEGQVKTFRDLSEYRIPILGICLGHQIGVLALGGRVEKMKFGHRGVNKAVVEVGTNRFYISTHNHGYAVFRDGVPDGTRVWFYNPDDNVVEGLKHEKLPIMTVQFHPEASPGPWDARWVFDLFLKEVKKNGNS</sequence>
<name>A0A348B0P6_9CREN</name>
<feature type="binding site" evidence="8">
    <location>
        <position position="262"/>
    </location>
    <ligand>
        <name>L-glutamine</name>
        <dbReference type="ChEBI" id="CHEBI:58359"/>
    </ligand>
</feature>
<keyword evidence="8" id="KW-0055">Arginine biosynthesis</keyword>
<dbReference type="GO" id="GO:0006541">
    <property type="term" value="P:glutamine metabolic process"/>
    <property type="evidence" value="ECO:0007669"/>
    <property type="project" value="InterPro"/>
</dbReference>
<dbReference type="InterPro" id="IPR002474">
    <property type="entry name" value="CarbamoylP_synth_ssu_N"/>
</dbReference>
<dbReference type="GO" id="GO:0006207">
    <property type="term" value="P:'de novo' pyrimidine nucleobase biosynthetic process"/>
    <property type="evidence" value="ECO:0007669"/>
    <property type="project" value="InterPro"/>
</dbReference>
<dbReference type="Proteomes" id="UP000616143">
    <property type="component" value="Unassembled WGS sequence"/>
</dbReference>
<dbReference type="PANTHER" id="PTHR43418:SF7">
    <property type="entry name" value="CARBAMOYL-PHOSPHATE SYNTHASE SMALL CHAIN"/>
    <property type="match status" value="1"/>
</dbReference>
<dbReference type="InterPro" id="IPR036480">
    <property type="entry name" value="CarbP_synth_ssu_N_sf"/>
</dbReference>
<evidence type="ECO:0000256" key="3">
    <source>
        <dbReference type="ARBA" id="ARBA00022598"/>
    </source>
</evidence>
<evidence type="ECO:0000313" key="12">
    <source>
        <dbReference type="Proteomes" id="UP000276741"/>
    </source>
</evidence>
<feature type="binding site" evidence="8">
    <location>
        <position position="235"/>
    </location>
    <ligand>
        <name>L-glutamine</name>
        <dbReference type="ChEBI" id="CHEBI:58359"/>
    </ligand>
</feature>
<dbReference type="UniPathway" id="UPA00070">
    <property type="reaction ID" value="UER00115"/>
</dbReference>
<dbReference type="NCBIfam" id="TIGR01368">
    <property type="entry name" value="CPSaseIIsmall"/>
    <property type="match status" value="1"/>
</dbReference>
<dbReference type="GO" id="GO:0006526">
    <property type="term" value="P:L-arginine biosynthetic process"/>
    <property type="evidence" value="ECO:0007669"/>
    <property type="project" value="UniProtKB-UniRule"/>
</dbReference>
<evidence type="ECO:0000256" key="4">
    <source>
        <dbReference type="ARBA" id="ARBA00022741"/>
    </source>
</evidence>
<keyword evidence="6 8" id="KW-0315">Glutamine amidotransferase</keyword>
<feature type="binding site" evidence="8">
    <location>
        <position position="233"/>
    </location>
    <ligand>
        <name>L-glutamine</name>
        <dbReference type="ChEBI" id="CHEBI:58359"/>
    </ligand>
</feature>
<evidence type="ECO:0000256" key="8">
    <source>
        <dbReference type="HAMAP-Rule" id="MF_01209"/>
    </source>
</evidence>
<comment type="similarity">
    <text evidence="2 8">Belongs to the CarA family.</text>
</comment>
<dbReference type="GO" id="GO:0004088">
    <property type="term" value="F:carbamoyl-phosphate synthase (glutamine-hydrolyzing) activity"/>
    <property type="evidence" value="ECO:0007669"/>
    <property type="project" value="UniProtKB-UniRule"/>
</dbReference>
<feature type="binding site" evidence="8">
    <location>
        <position position="303"/>
    </location>
    <ligand>
        <name>L-glutamine</name>
        <dbReference type="ChEBI" id="CHEBI:58359"/>
    </ligand>
</feature>
<keyword evidence="12" id="KW-1185">Reference proteome</keyword>
<feature type="binding site" evidence="8">
    <location>
        <position position="52"/>
    </location>
    <ligand>
        <name>L-glutamine</name>
        <dbReference type="ChEBI" id="CHEBI:58359"/>
    </ligand>
</feature>
<protein>
    <recommendedName>
        <fullName evidence="8">Carbamoyl phosphate synthase small chain</fullName>
        <ecNumber evidence="8">6.3.5.5</ecNumber>
    </recommendedName>
    <alternativeName>
        <fullName evidence="8">Carbamoyl phosphate synthetase glutamine chain</fullName>
    </alternativeName>
</protein>
<keyword evidence="8" id="KW-0028">Amino-acid biosynthesis</keyword>
<evidence type="ECO:0000313" key="11">
    <source>
        <dbReference type="EMBL" id="GGT86171.1"/>
    </source>
</evidence>
<dbReference type="GeneID" id="38665629"/>
<evidence type="ECO:0000256" key="1">
    <source>
        <dbReference type="ARBA" id="ARBA00005077"/>
    </source>
</evidence>
<dbReference type="InterPro" id="IPR029062">
    <property type="entry name" value="Class_I_gatase-like"/>
</dbReference>
<evidence type="ECO:0000256" key="6">
    <source>
        <dbReference type="ARBA" id="ARBA00022962"/>
    </source>
</evidence>
<dbReference type="Gene3D" id="3.50.30.20">
    <property type="entry name" value="Carbamoyl-phosphate synthase small subunit, N-terminal domain"/>
    <property type="match status" value="1"/>
</dbReference>
<dbReference type="PROSITE" id="PS51273">
    <property type="entry name" value="GATASE_TYPE_1"/>
    <property type="match status" value="1"/>
</dbReference>
<comment type="catalytic activity">
    <reaction evidence="7 8">
        <text>hydrogencarbonate + L-glutamine + 2 ATP + H2O = carbamoyl phosphate + L-glutamate + 2 ADP + phosphate + 2 H(+)</text>
        <dbReference type="Rhea" id="RHEA:18633"/>
        <dbReference type="ChEBI" id="CHEBI:15377"/>
        <dbReference type="ChEBI" id="CHEBI:15378"/>
        <dbReference type="ChEBI" id="CHEBI:17544"/>
        <dbReference type="ChEBI" id="CHEBI:29985"/>
        <dbReference type="ChEBI" id="CHEBI:30616"/>
        <dbReference type="ChEBI" id="CHEBI:43474"/>
        <dbReference type="ChEBI" id="CHEBI:58228"/>
        <dbReference type="ChEBI" id="CHEBI:58359"/>
        <dbReference type="ChEBI" id="CHEBI:456216"/>
        <dbReference type="EC" id="6.3.5.5"/>
    </reaction>
</comment>
<evidence type="ECO:0000313" key="10">
    <source>
        <dbReference type="EMBL" id="BBD71748.1"/>
    </source>
</evidence>
<evidence type="ECO:0000259" key="9">
    <source>
        <dbReference type="SMART" id="SM01097"/>
    </source>
</evidence>
<feature type="binding site" evidence="8">
    <location>
        <position position="305"/>
    </location>
    <ligand>
        <name>L-glutamine</name>
        <dbReference type="ChEBI" id="CHEBI:58359"/>
    </ligand>
</feature>
<reference evidence="10" key="3">
    <citation type="journal article" date="2019" name="BMC Res. Notes">
        <title>Complete genome sequence of the Sulfodiicoccus acidiphilus strain HS-1T, the first crenarchaeon that lacks polB3, isolated from an acidic hot spring in Ohwaku-dani, Hakone, Japan.</title>
        <authorList>
            <person name="Sakai H.D."/>
            <person name="Kurosawa N."/>
        </authorList>
    </citation>
    <scope>NUCLEOTIDE SEQUENCE</scope>
    <source>
        <strain evidence="10">HS-1</strain>
    </source>
</reference>
<reference evidence="11" key="4">
    <citation type="submission" date="2020-09" db="EMBL/GenBank/DDBJ databases">
        <authorList>
            <person name="Sun Q."/>
            <person name="Ohkuma M."/>
        </authorList>
    </citation>
    <scope>NUCLEOTIDE SEQUENCE</scope>
    <source>
        <strain evidence="11">JCM 31740</strain>
    </source>
</reference>
<feature type="active site" evidence="8">
    <location>
        <position position="347"/>
    </location>
</feature>
<comment type="function">
    <text evidence="8">Small subunit of the glutamine-dependent carbamoyl phosphate synthetase (CPSase). CPSase catalyzes the formation of carbamoyl phosphate from the ammonia moiety of glutamine, carbonate, and phosphate donated by ATP, constituting the first step of 2 biosynthetic pathways, one leading to arginine and/or urea and the other to pyrimidine nucleotides. The small subunit (glutamine amidotransferase) binds and cleaves glutamine to supply the large subunit with the substrate ammonia.</text>
</comment>
<feature type="active site" description="Nucleophile" evidence="8">
    <location>
        <position position="261"/>
    </location>
</feature>
<comment type="subunit">
    <text evidence="8">Composed of two chains; the small (or glutamine) chain promotes the hydrolysis of glutamine to ammonia, which is used by the large (or ammonia) chain to synthesize carbamoyl phosphate. Tetramer of heterodimers (alpha,beta)4.</text>
</comment>
<keyword evidence="8" id="KW-0665">Pyrimidine biosynthesis</keyword>
<dbReference type="Gene3D" id="3.40.50.880">
    <property type="match status" value="1"/>
</dbReference>
<dbReference type="CDD" id="cd01744">
    <property type="entry name" value="GATase1_CPSase"/>
    <property type="match status" value="1"/>
</dbReference>
<reference evidence="12" key="2">
    <citation type="submission" date="2018-04" db="EMBL/GenBank/DDBJ databases">
        <title>Complete genome sequence of Sulfodiicoccus acidiphilus strain HS-1.</title>
        <authorList>
            <person name="Sakai H.D."/>
            <person name="Kurosawa N."/>
        </authorList>
    </citation>
    <scope>NUCLEOTIDE SEQUENCE [LARGE SCALE GENOMIC DNA]</scope>
    <source>
        <strain evidence="12">HS-1</strain>
    </source>
</reference>
<dbReference type="PRINTS" id="PR00099">
    <property type="entry name" value="CPSGATASE"/>
</dbReference>
<feature type="domain" description="Carbamoyl-phosphate synthase small subunit N-terminal" evidence="9">
    <location>
        <begin position="8"/>
        <end position="145"/>
    </location>
</feature>
<dbReference type="KEGG" id="sacd:HS1genome_0137"/>
<dbReference type="EC" id="6.3.5.5" evidence="8"/>
<comment type="pathway">
    <text evidence="8">Pyrimidine metabolism; UMP biosynthesis via de novo pathway; (S)-dihydroorotate from bicarbonate: step 1/3.</text>
</comment>
<dbReference type="OrthoDB" id="7675at2157"/>
<dbReference type="HAMAP" id="MF_01209">
    <property type="entry name" value="CPSase_S_chain"/>
    <property type="match status" value="1"/>
</dbReference>
<reference evidence="11" key="1">
    <citation type="journal article" date="2014" name="Int. J. Syst. Evol. Microbiol.">
        <title>Complete genome sequence of Corynebacterium casei LMG S-19264T (=DSM 44701T), isolated from a smear-ripened cheese.</title>
        <authorList>
            <consortium name="US DOE Joint Genome Institute (JGI-PGF)"/>
            <person name="Walter F."/>
            <person name="Albersmeier A."/>
            <person name="Kalinowski J."/>
            <person name="Ruckert C."/>
        </authorList>
    </citation>
    <scope>NUCLEOTIDE SEQUENCE</scope>
    <source>
        <strain evidence="11">JCM 31740</strain>
    </source>
</reference>
<dbReference type="PANTHER" id="PTHR43418">
    <property type="entry name" value="MULTIFUNCTIONAL TRYPTOPHAN BIOSYNTHESIS PROTEIN-RELATED"/>
    <property type="match status" value="1"/>
</dbReference>
<evidence type="ECO:0000256" key="5">
    <source>
        <dbReference type="ARBA" id="ARBA00022840"/>
    </source>
</evidence>
<dbReference type="AlphaFoldDB" id="A0A348B0P6"/>
<evidence type="ECO:0000256" key="7">
    <source>
        <dbReference type="ARBA" id="ARBA00048816"/>
    </source>
</evidence>
<keyword evidence="3 8" id="KW-0436">Ligase</keyword>
<dbReference type="Proteomes" id="UP000276741">
    <property type="component" value="Chromosome"/>
</dbReference>
<dbReference type="GO" id="GO:0044205">
    <property type="term" value="P:'de novo' UMP biosynthetic process"/>
    <property type="evidence" value="ECO:0007669"/>
    <property type="project" value="UniProtKB-UniRule"/>
</dbReference>
<dbReference type="InterPro" id="IPR017926">
    <property type="entry name" value="GATASE"/>
</dbReference>
<organism evidence="10 12">
    <name type="scientific">Sulfodiicoccus acidiphilus</name>
    <dbReference type="NCBI Taxonomy" id="1670455"/>
    <lineage>
        <taxon>Archaea</taxon>
        <taxon>Thermoproteota</taxon>
        <taxon>Thermoprotei</taxon>
        <taxon>Sulfolobales</taxon>
        <taxon>Sulfolobaceae</taxon>
        <taxon>Sulfodiicoccus</taxon>
    </lineage>
</organism>
<dbReference type="PRINTS" id="PR00097">
    <property type="entry name" value="ANTSNTHASEII"/>
</dbReference>
<comment type="pathway">
    <text evidence="1 8">Amino-acid biosynthesis; L-arginine biosynthesis; carbamoyl phosphate from bicarbonate: step 1/1.</text>
</comment>
<dbReference type="InterPro" id="IPR006274">
    <property type="entry name" value="CarbamoylP_synth_ssu"/>
</dbReference>
<proteinExistence type="inferred from homology"/>
<gene>
    <name evidence="8" type="primary">carA</name>
    <name evidence="11" type="ORF">GCM10007116_00100</name>
    <name evidence="10" type="ORF">HS1genome_0137</name>
</gene>
<dbReference type="EMBL" id="AP018553">
    <property type="protein sequence ID" value="BBD71748.1"/>
    <property type="molecule type" value="Genomic_DNA"/>
</dbReference>